<name>K0TJL2_THAOC</name>
<dbReference type="PANTHER" id="PTHR12117:SF0">
    <property type="entry name" value="PROLYL 3-HYDROXYLASE OGFOD1"/>
    <property type="match status" value="1"/>
</dbReference>
<gene>
    <name evidence="3" type="ORF">THAOC_00824</name>
</gene>
<dbReference type="GO" id="GO:0006449">
    <property type="term" value="P:regulation of translational termination"/>
    <property type="evidence" value="ECO:0007669"/>
    <property type="project" value="TreeGrafter"/>
</dbReference>
<feature type="domain" description="Prolyl 4-hydroxylase alpha subunit Fe(2+) 2OG dioxygenase" evidence="2">
    <location>
        <begin position="445"/>
        <end position="544"/>
    </location>
</feature>
<comment type="caution">
    <text evidence="3">The sequence shown here is derived from an EMBL/GenBank/DDBJ whole genome shotgun (WGS) entry which is preliminary data.</text>
</comment>
<protein>
    <recommendedName>
        <fullName evidence="2">Prolyl 4-hydroxylase alpha subunit Fe(2+) 2OG dioxygenase domain-containing protein</fullName>
    </recommendedName>
</protein>
<organism evidence="3 4">
    <name type="scientific">Thalassiosira oceanica</name>
    <name type="common">Marine diatom</name>
    <dbReference type="NCBI Taxonomy" id="159749"/>
    <lineage>
        <taxon>Eukaryota</taxon>
        <taxon>Sar</taxon>
        <taxon>Stramenopiles</taxon>
        <taxon>Ochrophyta</taxon>
        <taxon>Bacillariophyta</taxon>
        <taxon>Coscinodiscophyceae</taxon>
        <taxon>Thalassiosirophycidae</taxon>
        <taxon>Thalassiosirales</taxon>
        <taxon>Thalassiosiraceae</taxon>
        <taxon>Thalassiosira</taxon>
    </lineage>
</organism>
<dbReference type="InterPro" id="IPR044862">
    <property type="entry name" value="Pro_4_hyd_alph_FE2OG_OXY"/>
</dbReference>
<accession>K0TJL2</accession>
<evidence type="ECO:0000313" key="3">
    <source>
        <dbReference type="EMBL" id="EJK77349.1"/>
    </source>
</evidence>
<proteinExistence type="predicted"/>
<dbReference type="GO" id="GO:0031543">
    <property type="term" value="F:peptidyl-proline dioxygenase activity"/>
    <property type="evidence" value="ECO:0007669"/>
    <property type="project" value="TreeGrafter"/>
</dbReference>
<feature type="domain" description="Prolyl 4-hydroxylase alpha subunit Fe(2+) 2OG dioxygenase" evidence="2">
    <location>
        <begin position="159"/>
        <end position="250"/>
    </location>
</feature>
<dbReference type="Gene3D" id="2.60.120.620">
    <property type="entry name" value="q2cbj1_9rhob like domain"/>
    <property type="match status" value="2"/>
</dbReference>
<dbReference type="OrthoDB" id="430522at2759"/>
<feature type="chain" id="PRO_5003841858" description="Prolyl 4-hydroxylase alpha subunit Fe(2+) 2OG dioxygenase domain-containing protein" evidence="1">
    <location>
        <begin position="23"/>
        <end position="626"/>
    </location>
</feature>
<sequence>MRAFNILLSISPLVSIAADTRASEDARLNPSNHEPSCFEDDITCNASIGPSSSMLDFFDDSLLEEDVLADIRDNLLAGRLVVIRDAFKPEFAEHVHSVLTGDDIQWNHRNRSDLKRFNIVNHTIESQEIVDIFNNTKSRELMTRVSGRSCMGHDAGFRLSEFKPGDHISHHTDFHDKNAGLRSTNLVWNLSKDWQKEWGGAFYWAAANSPEAGYHFPTFNTVFIFIPNQLSTHHVTPITDIAKGRRLTLNVKYSAEDLSPYSVERPIEDLYGRKEDHILLIKNEATWITRTMNPDNAEPERRQKLRELKESVAKNYLYPQEHDAVYVVEDAENDGDGEDDGEDEVIVTKDTSILDVLDPSLLEDDKLMGEIRDNLRAGKLVVIKQAFKRKFAERVWEMLDNQVSGTADELRNAVGVIDHPETSAFFEELSGRRCRAKRAQRAWFRPGHYQDPHNDFGQNGFGNRKEDTRSLGFIWWLAKAWSPGRERWGGEYVWYPSKVMSAMFNKPGFNELFLFLPTASSVHSVEYVEQWSKSKLLSIISWFHAGVGEYPVANTNQLEDLARTKDWNKLSYEQAKFIVHEMNPASFTADVSGQTLLLELKEKVAKQYLYPSDDSAFYIDWELEEH</sequence>
<dbReference type="EMBL" id="AGNL01000995">
    <property type="protein sequence ID" value="EJK77349.1"/>
    <property type="molecule type" value="Genomic_DNA"/>
</dbReference>
<dbReference type="InterPro" id="IPR051842">
    <property type="entry name" value="uS12_prolyl_hydroxylase"/>
</dbReference>
<dbReference type="Proteomes" id="UP000266841">
    <property type="component" value="Unassembled WGS sequence"/>
</dbReference>
<keyword evidence="4" id="KW-1185">Reference proteome</keyword>
<evidence type="ECO:0000313" key="4">
    <source>
        <dbReference type="Proteomes" id="UP000266841"/>
    </source>
</evidence>
<reference evidence="3 4" key="1">
    <citation type="journal article" date="2012" name="Genome Biol.">
        <title>Genome and low-iron response of an oceanic diatom adapted to chronic iron limitation.</title>
        <authorList>
            <person name="Lommer M."/>
            <person name="Specht M."/>
            <person name="Roy A.S."/>
            <person name="Kraemer L."/>
            <person name="Andreson R."/>
            <person name="Gutowska M.A."/>
            <person name="Wolf J."/>
            <person name="Bergner S.V."/>
            <person name="Schilhabel M.B."/>
            <person name="Klostermeier U.C."/>
            <person name="Beiko R.G."/>
            <person name="Rosenstiel P."/>
            <person name="Hippler M."/>
            <person name="Laroche J."/>
        </authorList>
    </citation>
    <scope>NUCLEOTIDE SEQUENCE [LARGE SCALE GENOMIC DNA]</scope>
    <source>
        <strain evidence="3 4">CCMP1005</strain>
    </source>
</reference>
<dbReference type="Pfam" id="PF13640">
    <property type="entry name" value="2OG-FeII_Oxy_3"/>
    <property type="match status" value="2"/>
</dbReference>
<evidence type="ECO:0000259" key="2">
    <source>
        <dbReference type="Pfam" id="PF13640"/>
    </source>
</evidence>
<dbReference type="eggNOG" id="ENOG502SUIT">
    <property type="taxonomic scope" value="Eukaryota"/>
</dbReference>
<feature type="signal peptide" evidence="1">
    <location>
        <begin position="1"/>
        <end position="22"/>
    </location>
</feature>
<dbReference type="AlphaFoldDB" id="K0TJL2"/>
<evidence type="ECO:0000256" key="1">
    <source>
        <dbReference type="SAM" id="SignalP"/>
    </source>
</evidence>
<dbReference type="PANTHER" id="PTHR12117">
    <property type="entry name" value="HISTONE ACETYLTRANSFERASE COMPLEX"/>
    <property type="match status" value="1"/>
</dbReference>
<dbReference type="GO" id="GO:0005737">
    <property type="term" value="C:cytoplasm"/>
    <property type="evidence" value="ECO:0007669"/>
    <property type="project" value="TreeGrafter"/>
</dbReference>
<keyword evidence="1" id="KW-0732">Signal</keyword>